<gene>
    <name evidence="4" type="ORF">Poly51_13530</name>
</gene>
<dbReference type="Pfam" id="PF15420">
    <property type="entry name" value="Abhydrolase_9_N"/>
    <property type="match status" value="1"/>
</dbReference>
<feature type="transmembrane region" description="Helical" evidence="1">
    <location>
        <begin position="122"/>
        <end position="143"/>
    </location>
</feature>
<accession>A0A5C6FEG1</accession>
<evidence type="ECO:0000256" key="1">
    <source>
        <dbReference type="SAM" id="Phobius"/>
    </source>
</evidence>
<dbReference type="Pfam" id="PF10081">
    <property type="entry name" value="Abhydrolase_9"/>
    <property type="match status" value="1"/>
</dbReference>
<dbReference type="InterPro" id="IPR027788">
    <property type="entry name" value="Alpha/beta-hydrolase_N_dom"/>
</dbReference>
<feature type="domain" description="Alpha/beta-hydrolase catalytic" evidence="2">
    <location>
        <begin position="255"/>
        <end position="543"/>
    </location>
</feature>
<dbReference type="Proteomes" id="UP000318288">
    <property type="component" value="Unassembled WGS sequence"/>
</dbReference>
<proteinExistence type="predicted"/>
<dbReference type="PIRSF" id="PIRSF007542">
    <property type="entry name" value="UCP007542"/>
    <property type="match status" value="1"/>
</dbReference>
<dbReference type="EMBL" id="SJPW01000002">
    <property type="protein sequence ID" value="TWU58574.1"/>
    <property type="molecule type" value="Genomic_DNA"/>
</dbReference>
<dbReference type="InterPro" id="IPR012037">
    <property type="entry name" value="Alpha/beta-hydrolase_fam"/>
</dbReference>
<evidence type="ECO:0008006" key="6">
    <source>
        <dbReference type="Google" id="ProtNLM"/>
    </source>
</evidence>
<keyword evidence="5" id="KW-1185">Reference proteome</keyword>
<feature type="domain" description="Alpha/beta-hydrolase N-terminal" evidence="3">
    <location>
        <begin position="32"/>
        <end position="238"/>
    </location>
</feature>
<evidence type="ECO:0000313" key="5">
    <source>
        <dbReference type="Proteomes" id="UP000318288"/>
    </source>
</evidence>
<dbReference type="AlphaFoldDB" id="A0A5C6FEG1"/>
<feature type="transmembrane region" description="Helical" evidence="1">
    <location>
        <begin position="12"/>
        <end position="32"/>
    </location>
</feature>
<dbReference type="InterPro" id="IPR027787">
    <property type="entry name" value="Alpha/beta-hydrolase_catalytic"/>
</dbReference>
<organism evidence="4 5">
    <name type="scientific">Rubripirellula tenax</name>
    <dbReference type="NCBI Taxonomy" id="2528015"/>
    <lineage>
        <taxon>Bacteria</taxon>
        <taxon>Pseudomonadati</taxon>
        <taxon>Planctomycetota</taxon>
        <taxon>Planctomycetia</taxon>
        <taxon>Pirellulales</taxon>
        <taxon>Pirellulaceae</taxon>
        <taxon>Rubripirellula</taxon>
    </lineage>
</organism>
<sequence>MPKLKAWLHRYWQTFSFTGLVFATLFFAASVTPSLLPRVNIVQGFLSGFSLAIGYGLGVAMVWLWGFLELPQPTEGLERWSKRITSVAAGGILAFFVWKCADWQNSIRVLMEMPPLESEFPLGFFAIAVIIATIIVAVVRTMIHGVNHLSMRLNRFVPKRVSIAISTTAILAFAFIVSNDLVVRQLLRSADRVFLNADQRVDSGIEPPLDRSACGSPESLISWPSIGRRGKNFIVGGPSRRDISDFTGSDAKQPIRVYAGMEADDNDAVERARLAVEELKRVGGFERKVLIVATPTGTGWLDEGAVDTIEYLHNGDTAIVSTQYSYLPSWLTILIDPERSKRSAQLLFDRVYGYWTSLPKDDRPKLYLFGLSLGSLGCEQAADLLHTFQDPIQGAVWSGPPFPSRQWSSVVQGRTSDSTIWAPRFNDQSMIRFTSQDNLLNSDKPWGPIRCVYIQHASDPMVWFSPDLAWRRPQWLNDPRGPDVSPKLGWYPVVTFLQIGFDLPLATSVPVGYGHNYSPSSYIDAWVAVTQPIGWNDRSLNRLKTKFYAPSQN</sequence>
<keyword evidence="1" id="KW-1133">Transmembrane helix</keyword>
<dbReference type="OrthoDB" id="4397445at2"/>
<dbReference type="RefSeq" id="WP_146455567.1">
    <property type="nucleotide sequence ID" value="NZ_SJPW01000002.1"/>
</dbReference>
<evidence type="ECO:0000259" key="2">
    <source>
        <dbReference type="Pfam" id="PF10081"/>
    </source>
</evidence>
<name>A0A5C6FEG1_9BACT</name>
<evidence type="ECO:0000259" key="3">
    <source>
        <dbReference type="Pfam" id="PF15420"/>
    </source>
</evidence>
<reference evidence="4 5" key="1">
    <citation type="submission" date="2019-02" db="EMBL/GenBank/DDBJ databases">
        <title>Deep-cultivation of Planctomycetes and their phenomic and genomic characterization uncovers novel biology.</title>
        <authorList>
            <person name="Wiegand S."/>
            <person name="Jogler M."/>
            <person name="Boedeker C."/>
            <person name="Pinto D."/>
            <person name="Vollmers J."/>
            <person name="Rivas-Marin E."/>
            <person name="Kohn T."/>
            <person name="Peeters S.H."/>
            <person name="Heuer A."/>
            <person name="Rast P."/>
            <person name="Oberbeckmann S."/>
            <person name="Bunk B."/>
            <person name="Jeske O."/>
            <person name="Meyerdierks A."/>
            <person name="Storesund J.E."/>
            <person name="Kallscheuer N."/>
            <person name="Luecker S."/>
            <person name="Lage O.M."/>
            <person name="Pohl T."/>
            <person name="Merkel B.J."/>
            <person name="Hornburger P."/>
            <person name="Mueller R.-W."/>
            <person name="Bruemmer F."/>
            <person name="Labrenz M."/>
            <person name="Spormann A.M."/>
            <person name="Op Den Camp H."/>
            <person name="Overmann J."/>
            <person name="Amann R."/>
            <person name="Jetten M.S.M."/>
            <person name="Mascher T."/>
            <person name="Medema M.H."/>
            <person name="Devos D.P."/>
            <person name="Kaster A.-K."/>
            <person name="Ovreas L."/>
            <person name="Rohde M."/>
            <person name="Galperin M.Y."/>
            <person name="Jogler C."/>
        </authorList>
    </citation>
    <scope>NUCLEOTIDE SEQUENCE [LARGE SCALE GENOMIC DNA]</scope>
    <source>
        <strain evidence="4 5">Poly51</strain>
    </source>
</reference>
<feature type="transmembrane region" description="Helical" evidence="1">
    <location>
        <begin position="44"/>
        <end position="68"/>
    </location>
</feature>
<evidence type="ECO:0000313" key="4">
    <source>
        <dbReference type="EMBL" id="TWU58574.1"/>
    </source>
</evidence>
<comment type="caution">
    <text evidence="4">The sequence shown here is derived from an EMBL/GenBank/DDBJ whole genome shotgun (WGS) entry which is preliminary data.</text>
</comment>
<keyword evidence="1" id="KW-0812">Transmembrane</keyword>
<protein>
    <recommendedName>
        <fullName evidence="6">Alpha/beta-hydrolase family protein</fullName>
    </recommendedName>
</protein>
<feature type="transmembrane region" description="Helical" evidence="1">
    <location>
        <begin position="163"/>
        <end position="182"/>
    </location>
</feature>
<keyword evidence="1" id="KW-0472">Membrane</keyword>